<evidence type="ECO:0000259" key="2">
    <source>
        <dbReference type="PROSITE" id="PS51704"/>
    </source>
</evidence>
<dbReference type="RefSeq" id="WP_183979735.1">
    <property type="nucleotide sequence ID" value="NZ_JACHEB010000010.1"/>
</dbReference>
<keyword evidence="1" id="KW-0732">Signal</keyword>
<dbReference type="EC" id="3.1.4.46" evidence="3"/>
<organism evidence="3 4">
    <name type="scientific">Tunturiibacter gelidiferens</name>
    <dbReference type="NCBI Taxonomy" id="3069689"/>
    <lineage>
        <taxon>Bacteria</taxon>
        <taxon>Pseudomonadati</taxon>
        <taxon>Acidobacteriota</taxon>
        <taxon>Terriglobia</taxon>
        <taxon>Terriglobales</taxon>
        <taxon>Acidobacteriaceae</taxon>
        <taxon>Tunturiibacter</taxon>
    </lineage>
</organism>
<evidence type="ECO:0000256" key="1">
    <source>
        <dbReference type="SAM" id="SignalP"/>
    </source>
</evidence>
<dbReference type="PANTHER" id="PTHR46211:SF14">
    <property type="entry name" value="GLYCEROPHOSPHODIESTER PHOSPHODIESTERASE"/>
    <property type="match status" value="1"/>
</dbReference>
<protein>
    <submittedName>
        <fullName evidence="3">Glycerophosphoryl diester phosphodiesterase</fullName>
        <ecNumber evidence="3">3.1.4.46</ecNumber>
    </submittedName>
</protein>
<dbReference type="EMBL" id="JACHEB010000010">
    <property type="protein sequence ID" value="MBB5330338.1"/>
    <property type="molecule type" value="Genomic_DNA"/>
</dbReference>
<comment type="caution">
    <text evidence="3">The sequence shown here is derived from an EMBL/GenBank/DDBJ whole genome shotgun (WGS) entry which is preliminary data.</text>
</comment>
<dbReference type="PANTHER" id="PTHR46211">
    <property type="entry name" value="GLYCEROPHOSPHORYL DIESTER PHOSPHODIESTERASE"/>
    <property type="match status" value="1"/>
</dbReference>
<dbReference type="PROSITE" id="PS51704">
    <property type="entry name" value="GP_PDE"/>
    <property type="match status" value="1"/>
</dbReference>
<name>A0A9X0U5E0_9BACT</name>
<evidence type="ECO:0000313" key="4">
    <source>
        <dbReference type="Proteomes" id="UP000535182"/>
    </source>
</evidence>
<dbReference type="GO" id="GO:0006629">
    <property type="term" value="P:lipid metabolic process"/>
    <property type="evidence" value="ECO:0007669"/>
    <property type="project" value="InterPro"/>
</dbReference>
<dbReference type="Pfam" id="PF03009">
    <property type="entry name" value="GDPD"/>
    <property type="match status" value="1"/>
</dbReference>
<dbReference type="InterPro" id="IPR017946">
    <property type="entry name" value="PLC-like_Pdiesterase_TIM-brl"/>
</dbReference>
<reference evidence="3 4" key="1">
    <citation type="submission" date="2020-08" db="EMBL/GenBank/DDBJ databases">
        <title>Genomic Encyclopedia of Type Strains, Phase IV (KMG-V): Genome sequencing to study the core and pangenomes of soil and plant-associated prokaryotes.</title>
        <authorList>
            <person name="Whitman W."/>
        </authorList>
    </citation>
    <scope>NUCLEOTIDE SEQUENCE [LARGE SCALE GENOMIC DNA]</scope>
    <source>
        <strain evidence="3 4">X5P2</strain>
    </source>
</reference>
<sequence>MLLAFSNSYLKVPAVVLFASLVITAPCFGQATATNGAPRTIMTSAHRGEHTHHPENSIPAIQGAVDAGMDYVEIDVRTTSDGQLVLMHDPSVNRMTDGKGLVKNMTLAEIKKLDLGARFPGQFPGLQVPTFDEVLEFCRGKIGNYVDTKDAAPEALVAAIERHDMGKHVMFWSEHPDFLKQIATLQPSWVLMPEAFNPQNVHKLIDRLHPQLLGADERDFNAVTIAAAKEVNVGIFVDRQTEKEWQDAIDNGAVGIQTNFPAELTAYLRARGLHR</sequence>
<dbReference type="AlphaFoldDB" id="A0A9X0U5E0"/>
<dbReference type="InterPro" id="IPR030395">
    <property type="entry name" value="GP_PDE_dom"/>
</dbReference>
<accession>A0A9X0U5E0</accession>
<dbReference type="GO" id="GO:0008889">
    <property type="term" value="F:glycerophosphodiester phosphodiesterase activity"/>
    <property type="evidence" value="ECO:0007669"/>
    <property type="project" value="UniProtKB-EC"/>
</dbReference>
<proteinExistence type="predicted"/>
<dbReference type="Gene3D" id="3.20.20.190">
    <property type="entry name" value="Phosphatidylinositol (PI) phosphodiesterase"/>
    <property type="match status" value="1"/>
</dbReference>
<dbReference type="SUPFAM" id="SSF51695">
    <property type="entry name" value="PLC-like phosphodiesterases"/>
    <property type="match status" value="1"/>
</dbReference>
<keyword evidence="3" id="KW-0378">Hydrolase</keyword>
<dbReference type="Proteomes" id="UP000535182">
    <property type="component" value="Unassembled WGS sequence"/>
</dbReference>
<feature type="signal peptide" evidence="1">
    <location>
        <begin position="1"/>
        <end position="25"/>
    </location>
</feature>
<evidence type="ECO:0000313" key="3">
    <source>
        <dbReference type="EMBL" id="MBB5330338.1"/>
    </source>
</evidence>
<feature type="chain" id="PRO_5040956463" evidence="1">
    <location>
        <begin position="26"/>
        <end position="275"/>
    </location>
</feature>
<dbReference type="CDD" id="cd08566">
    <property type="entry name" value="GDPD_AtGDE_like"/>
    <property type="match status" value="1"/>
</dbReference>
<feature type="domain" description="GP-PDE" evidence="2">
    <location>
        <begin position="41"/>
        <end position="268"/>
    </location>
</feature>
<keyword evidence="4" id="KW-1185">Reference proteome</keyword>
<gene>
    <name evidence="3" type="ORF">HDF14_003973</name>
</gene>